<dbReference type="Proteomes" id="UP001215151">
    <property type="component" value="Unassembled WGS sequence"/>
</dbReference>
<protein>
    <recommendedName>
        <fullName evidence="3">DUF6535 domain-containing protein</fullName>
    </recommendedName>
</protein>
<gene>
    <name evidence="4" type="ORF">ONZ51_g10591</name>
</gene>
<feature type="compositionally biased region" description="Polar residues" evidence="1">
    <location>
        <begin position="824"/>
        <end position="833"/>
    </location>
</feature>
<feature type="compositionally biased region" description="Polar residues" evidence="1">
    <location>
        <begin position="745"/>
        <end position="765"/>
    </location>
</feature>
<name>A0AAD7TJ58_9APHY</name>
<organism evidence="4 5">
    <name type="scientific">Trametes cubensis</name>
    <dbReference type="NCBI Taxonomy" id="1111947"/>
    <lineage>
        <taxon>Eukaryota</taxon>
        <taxon>Fungi</taxon>
        <taxon>Dikarya</taxon>
        <taxon>Basidiomycota</taxon>
        <taxon>Agaricomycotina</taxon>
        <taxon>Agaricomycetes</taxon>
        <taxon>Polyporales</taxon>
        <taxon>Polyporaceae</taxon>
        <taxon>Trametes</taxon>
    </lineage>
</organism>
<dbReference type="EMBL" id="JAPEVG010000429">
    <property type="protein sequence ID" value="KAJ8462919.1"/>
    <property type="molecule type" value="Genomic_DNA"/>
</dbReference>
<accession>A0AAD7TJ58</accession>
<proteinExistence type="predicted"/>
<keyword evidence="2" id="KW-0472">Membrane</keyword>
<sequence>MVEIEEGSANQSGGPSEEPRAGIANGQAFLASNVRIGSIISTLYMWRYMLFTDEEQRDAFTKTAAISQEYSKALVERWIKEIDTYLVYAGLFSAILTAFNVESYQLLQPASPIPSPLILQHISLQLSSLTYIPPSINSTYPAFTSSGTSATASSVVPTWAIWLNALWFSGLVLSLSAASVGILVKQWLNEFQSGLSGDSEHVAKLCQYRLNNLKRCHVGSIVNAIPVLLQGALALFLAGLLVLLWNLHRVVAAVTSLFVFVIAVFIVGTTIAPLIAVHCTYLSPQSLVLYALWPYVPHYTRKMLVAMKMWLSQGFGRVRASLDSPAVPIMPRNSSVEPPQQSWIARERSVIDDDSVGLEMDIYGTAYEATLDSDVIFSATARVVRWESDDTCEWLGRLGQIDTFHFGTLQDHDGSSDHVLHAAIFYGYILLFLTGVEEYSERSSDASTCTLTGSAFSREEVEDRFLRHLRQFKYWRPKSLDNAPYGWGVQLAWILGTHATLALCALEAEHDSHGQPPSTSRIVLERWNGEELELCRLNLMARIIGLEALPSPGRYDLLVYRSMERCVAFAYRTLQASDYSRNKPFEHLGTHLRAHAHLLYAAVLSSHQRSYQIVFLDEGMKVTLSDLIATLDNLSRSILNVAYERAKDVQEDIIGPLSHIVRTLSYELDFFRPFLPPDFCVQLEAFFSSFKQSEIFRRWHTIRVPWNEDWWFPSNLYDAAQALIAKLRDSASPTRDTPAIHTASGPLQPQSNTAEGASISSTPRQTELEEMSKSAGLSAAVTETLPGTQSCPDASHRHTSASYQADPWMYYGDDYPEVSVDGASPSSTAELCT</sequence>
<feature type="transmembrane region" description="Helical" evidence="2">
    <location>
        <begin position="251"/>
        <end position="277"/>
    </location>
</feature>
<feature type="transmembrane region" description="Helical" evidence="2">
    <location>
        <begin position="159"/>
        <end position="184"/>
    </location>
</feature>
<evidence type="ECO:0000259" key="3">
    <source>
        <dbReference type="Pfam" id="PF20153"/>
    </source>
</evidence>
<evidence type="ECO:0000256" key="2">
    <source>
        <dbReference type="SAM" id="Phobius"/>
    </source>
</evidence>
<keyword evidence="5" id="KW-1185">Reference proteome</keyword>
<evidence type="ECO:0000313" key="5">
    <source>
        <dbReference type="Proteomes" id="UP001215151"/>
    </source>
</evidence>
<reference evidence="4" key="1">
    <citation type="submission" date="2022-11" db="EMBL/GenBank/DDBJ databases">
        <title>Genome Sequence of Cubamyces cubensis.</title>
        <authorList>
            <person name="Buettner E."/>
        </authorList>
    </citation>
    <scope>NUCLEOTIDE SEQUENCE</scope>
    <source>
        <strain evidence="4">MPL-01</strain>
    </source>
</reference>
<evidence type="ECO:0000256" key="1">
    <source>
        <dbReference type="SAM" id="MobiDB-lite"/>
    </source>
</evidence>
<feature type="region of interest" description="Disordered" evidence="1">
    <location>
        <begin position="734"/>
        <end position="778"/>
    </location>
</feature>
<feature type="region of interest" description="Disordered" evidence="1">
    <location>
        <begin position="814"/>
        <end position="833"/>
    </location>
</feature>
<feature type="transmembrane region" description="Helical" evidence="2">
    <location>
        <begin position="221"/>
        <end position="245"/>
    </location>
</feature>
<keyword evidence="2" id="KW-1133">Transmembrane helix</keyword>
<feature type="domain" description="DUF6535" evidence="3">
    <location>
        <begin position="67"/>
        <end position="246"/>
    </location>
</feature>
<comment type="caution">
    <text evidence="4">The sequence shown here is derived from an EMBL/GenBank/DDBJ whole genome shotgun (WGS) entry which is preliminary data.</text>
</comment>
<keyword evidence="2" id="KW-0812">Transmembrane</keyword>
<dbReference type="AlphaFoldDB" id="A0AAD7TJ58"/>
<dbReference type="InterPro" id="IPR045338">
    <property type="entry name" value="DUF6535"/>
</dbReference>
<dbReference type="Pfam" id="PF20153">
    <property type="entry name" value="DUF6535"/>
    <property type="match status" value="1"/>
</dbReference>
<evidence type="ECO:0000313" key="4">
    <source>
        <dbReference type="EMBL" id="KAJ8462919.1"/>
    </source>
</evidence>